<dbReference type="InterPro" id="IPR000297">
    <property type="entry name" value="PPIase_PpiC"/>
</dbReference>
<feature type="domain" description="PpiC" evidence="1">
    <location>
        <begin position="2"/>
        <end position="48"/>
    </location>
</feature>
<dbReference type="Pfam" id="PF13145">
    <property type="entry name" value="Rotamase_2"/>
    <property type="match status" value="1"/>
</dbReference>
<dbReference type="KEGG" id="pdio:PDMSB3_0945"/>
<dbReference type="RefSeq" id="WP_232064105.1">
    <property type="nucleotide sequence ID" value="NZ_LR699553.1"/>
</dbReference>
<evidence type="ECO:0000313" key="2">
    <source>
        <dbReference type="EMBL" id="VVD27407.1"/>
    </source>
</evidence>
<dbReference type="GO" id="GO:0003755">
    <property type="term" value="F:peptidyl-prolyl cis-trans isomerase activity"/>
    <property type="evidence" value="ECO:0007669"/>
    <property type="project" value="InterPro"/>
</dbReference>
<dbReference type="AlphaFoldDB" id="A0A5Q4Z5X5"/>
<organism evidence="2 3">
    <name type="scientific">Paraburkholderia dioscoreae</name>
    <dbReference type="NCBI Taxonomy" id="2604047"/>
    <lineage>
        <taxon>Bacteria</taxon>
        <taxon>Pseudomonadati</taxon>
        <taxon>Pseudomonadota</taxon>
        <taxon>Betaproteobacteria</taxon>
        <taxon>Burkholderiales</taxon>
        <taxon>Burkholderiaceae</taxon>
        <taxon>Paraburkholderia</taxon>
    </lineage>
</organism>
<reference evidence="2 3" key="1">
    <citation type="submission" date="2019-08" db="EMBL/GenBank/DDBJ databases">
        <authorList>
            <person name="Herpell B J."/>
        </authorList>
    </citation>
    <scope>NUCLEOTIDE SEQUENCE [LARGE SCALE GENOMIC DNA]</scope>
    <source>
        <strain evidence="3">Msb3</strain>
    </source>
</reference>
<sequence length="91" mass="9944">MPLPLAQALAQLPRGGVTPAPLVVDNARVLVKLDAKRPTEVPAFDQAKAAIPRQLEMVALEKAAARLVYALPIAHRNIRICPWFIQQTRAS</sequence>
<evidence type="ECO:0000313" key="3">
    <source>
        <dbReference type="Proteomes" id="UP000325811"/>
    </source>
</evidence>
<dbReference type="EMBL" id="LR699553">
    <property type="protein sequence ID" value="VVD27407.1"/>
    <property type="molecule type" value="Genomic_DNA"/>
</dbReference>
<name>A0A5Q4Z5X5_9BURK</name>
<accession>A0A5Q4Z5X5</accession>
<protein>
    <recommendedName>
        <fullName evidence="1">PpiC domain-containing protein</fullName>
    </recommendedName>
</protein>
<keyword evidence="3" id="KW-1185">Reference proteome</keyword>
<evidence type="ECO:0000259" key="1">
    <source>
        <dbReference type="Pfam" id="PF13145"/>
    </source>
</evidence>
<proteinExistence type="predicted"/>
<gene>
    <name evidence="2" type="ORF">PDMSB3_0945</name>
</gene>
<dbReference type="Proteomes" id="UP000325811">
    <property type="component" value="Chromosome I"/>
</dbReference>